<dbReference type="HOGENOM" id="CLU_3191262_0_0_1"/>
<dbReference type="VEuPathDB" id="FungiDB:CHGG_07539"/>
<name>Q2GWW5_CHAGB</name>
<keyword evidence="2" id="KW-1185">Reference proteome</keyword>
<dbReference type="GeneID" id="4393325"/>
<dbReference type="AlphaFoldDB" id="Q2GWW5"/>
<evidence type="ECO:0000313" key="1">
    <source>
        <dbReference type="EMBL" id="EAQ86286.1"/>
    </source>
</evidence>
<reference evidence="2" key="1">
    <citation type="journal article" date="2015" name="Genome Announc.">
        <title>Draft genome sequence of the cellulolytic fungus Chaetomium globosum.</title>
        <authorList>
            <person name="Cuomo C.A."/>
            <person name="Untereiner W.A."/>
            <person name="Ma L.-J."/>
            <person name="Grabherr M."/>
            <person name="Birren B.W."/>
        </authorList>
    </citation>
    <scope>NUCLEOTIDE SEQUENCE [LARGE SCALE GENOMIC DNA]</scope>
    <source>
        <strain evidence="2">ATCC 6205 / CBS 148.51 / DSM 1962 / NBRC 6347 / NRRL 1970</strain>
    </source>
</reference>
<accession>Q2GWW5</accession>
<gene>
    <name evidence="1" type="ORF">CHGG_07539</name>
</gene>
<dbReference type="InParanoid" id="Q2GWW5"/>
<sequence length="46" mass="5368">MALKDRAGEQFIQILPILKWLQQSQKQARTQGLQPVLHLGEHSQFR</sequence>
<protein>
    <submittedName>
        <fullName evidence="1">Uncharacterized protein</fullName>
    </submittedName>
</protein>
<dbReference type="RefSeq" id="XP_001225195.1">
    <property type="nucleotide sequence ID" value="XM_001225194.1"/>
</dbReference>
<dbReference type="EMBL" id="CH408033">
    <property type="protein sequence ID" value="EAQ86286.1"/>
    <property type="molecule type" value="Genomic_DNA"/>
</dbReference>
<dbReference type="Proteomes" id="UP000001056">
    <property type="component" value="Unassembled WGS sequence"/>
</dbReference>
<evidence type="ECO:0000313" key="2">
    <source>
        <dbReference type="Proteomes" id="UP000001056"/>
    </source>
</evidence>
<proteinExistence type="predicted"/>
<organism evidence="1 2">
    <name type="scientific">Chaetomium globosum (strain ATCC 6205 / CBS 148.51 / DSM 1962 / NBRC 6347 / NRRL 1970)</name>
    <name type="common">Soil fungus</name>
    <dbReference type="NCBI Taxonomy" id="306901"/>
    <lineage>
        <taxon>Eukaryota</taxon>
        <taxon>Fungi</taxon>
        <taxon>Dikarya</taxon>
        <taxon>Ascomycota</taxon>
        <taxon>Pezizomycotina</taxon>
        <taxon>Sordariomycetes</taxon>
        <taxon>Sordariomycetidae</taxon>
        <taxon>Sordariales</taxon>
        <taxon>Chaetomiaceae</taxon>
        <taxon>Chaetomium</taxon>
    </lineage>
</organism>